<evidence type="ECO:0000256" key="7">
    <source>
        <dbReference type="SAM" id="MobiDB-lite"/>
    </source>
</evidence>
<dbReference type="GO" id="GO:0000978">
    <property type="term" value="F:RNA polymerase II cis-regulatory region sequence-specific DNA binding"/>
    <property type="evidence" value="ECO:0007669"/>
    <property type="project" value="InterPro"/>
</dbReference>
<organism evidence="9 10">
    <name type="scientific">Meristemomyces frigidus</name>
    <dbReference type="NCBI Taxonomy" id="1508187"/>
    <lineage>
        <taxon>Eukaryota</taxon>
        <taxon>Fungi</taxon>
        <taxon>Dikarya</taxon>
        <taxon>Ascomycota</taxon>
        <taxon>Pezizomycotina</taxon>
        <taxon>Dothideomycetes</taxon>
        <taxon>Dothideomycetidae</taxon>
        <taxon>Mycosphaerellales</taxon>
        <taxon>Teratosphaeriaceae</taxon>
        <taxon>Meristemomyces</taxon>
    </lineage>
</organism>
<feature type="compositionally biased region" description="Polar residues" evidence="7">
    <location>
        <begin position="75"/>
        <end position="101"/>
    </location>
</feature>
<dbReference type="PANTHER" id="PTHR40626">
    <property type="entry name" value="MIP31509P"/>
    <property type="match status" value="1"/>
</dbReference>
<dbReference type="AlphaFoldDB" id="A0AAN7TA88"/>
<keyword evidence="2" id="KW-0479">Metal-binding</keyword>
<reference evidence="9" key="1">
    <citation type="submission" date="2023-08" db="EMBL/GenBank/DDBJ databases">
        <title>Black Yeasts Isolated from many extreme environments.</title>
        <authorList>
            <person name="Coleine C."/>
            <person name="Stajich J.E."/>
            <person name="Selbmann L."/>
        </authorList>
    </citation>
    <scope>NUCLEOTIDE SEQUENCE</scope>
    <source>
        <strain evidence="9">CCFEE 5401</strain>
    </source>
</reference>
<dbReference type="CDD" id="cd12148">
    <property type="entry name" value="fungal_TF_MHR"/>
    <property type="match status" value="1"/>
</dbReference>
<dbReference type="GO" id="GO:0006351">
    <property type="term" value="P:DNA-templated transcription"/>
    <property type="evidence" value="ECO:0007669"/>
    <property type="project" value="InterPro"/>
</dbReference>
<accession>A0AAN7TA88</accession>
<dbReference type="InterPro" id="IPR051059">
    <property type="entry name" value="VerF-like"/>
</dbReference>
<feature type="compositionally biased region" description="Polar residues" evidence="7">
    <location>
        <begin position="58"/>
        <end position="68"/>
    </location>
</feature>
<feature type="region of interest" description="Disordered" evidence="7">
    <location>
        <begin position="33"/>
        <end position="106"/>
    </location>
</feature>
<sequence>MFAPAGMSVQSITAHASKRDQHTRLVNAYTSAVPGPQISSHANAMYPGDGVFDPGPTRVQNSSPSPVATNVLGERNQQSPERNGSDPATQRSDLNTGNQPADLSLGFAPGDELPLWLMDCAVDWNNLSSPYGTDLMPLGYGWSNVMSENIATVNAPTPDLERIWFTHMDEQTDSQFLSEGMTPDRNQTRADVDENFRQTLHTRLQRIAVEPDLPSSDFLNLSIRSYFACFHPVFPVIHAPTFRPSKTNALLLLSICSIGSLFTGSTKGAIQGASIFEWLNKAILATWERLMARSTEEVIPMVQAALIGQTFGLLSGDPKHLATVEAFHGCVISWARRRNMFQIRHECQTEMDLPAIDLDAKWREWAKREELIRIVLGLHIHDAELANIFYHEPFLRQSRNQLPQAADDDVFMTSKPQEWLISLKRCGRSAIAPQHMTEATGSTIDIAHVNAKSLSSFTAYARLECLSATVIETRLAGNLDLPTQQSLVEDLLRLHQQILSPRSTKDPDPLGINILWHLSFISLLTDFDLLEQAVGRDGTQISTQVQARVTSWAASVEAKRSIFHVQLIRKKIEVLPLGPEPGVHIPRAIFLVAICWYCAYRYSNDGDNPSLTSLIFPEATLLGVNPSTLLFEANGYKYGRPTPMEANEVICRIADLLRRLGHWEIARKFASILEALRTF</sequence>
<keyword evidence="3" id="KW-0677">Repeat</keyword>
<evidence type="ECO:0000256" key="5">
    <source>
        <dbReference type="ARBA" id="ARBA00022833"/>
    </source>
</evidence>
<evidence type="ECO:0000313" key="10">
    <source>
        <dbReference type="Proteomes" id="UP001310890"/>
    </source>
</evidence>
<evidence type="ECO:0000256" key="6">
    <source>
        <dbReference type="ARBA" id="ARBA00023242"/>
    </source>
</evidence>
<keyword evidence="5" id="KW-0862">Zinc</keyword>
<evidence type="ECO:0000313" key="9">
    <source>
        <dbReference type="EMBL" id="KAK5108573.1"/>
    </source>
</evidence>
<dbReference type="Proteomes" id="UP001310890">
    <property type="component" value="Unassembled WGS sequence"/>
</dbReference>
<feature type="domain" description="Xylanolytic transcriptional activator regulatory" evidence="8">
    <location>
        <begin position="224"/>
        <end position="431"/>
    </location>
</feature>
<dbReference type="GO" id="GO:0000785">
    <property type="term" value="C:chromatin"/>
    <property type="evidence" value="ECO:0007669"/>
    <property type="project" value="TreeGrafter"/>
</dbReference>
<dbReference type="InterPro" id="IPR007219">
    <property type="entry name" value="XnlR_reg_dom"/>
</dbReference>
<evidence type="ECO:0000256" key="2">
    <source>
        <dbReference type="ARBA" id="ARBA00022723"/>
    </source>
</evidence>
<evidence type="ECO:0000259" key="8">
    <source>
        <dbReference type="Pfam" id="PF04082"/>
    </source>
</evidence>
<dbReference type="GO" id="GO:0005634">
    <property type="term" value="C:nucleus"/>
    <property type="evidence" value="ECO:0007669"/>
    <property type="project" value="UniProtKB-SubCell"/>
</dbReference>
<dbReference type="Pfam" id="PF04082">
    <property type="entry name" value="Fungal_trans"/>
    <property type="match status" value="1"/>
</dbReference>
<dbReference type="GO" id="GO:0008270">
    <property type="term" value="F:zinc ion binding"/>
    <property type="evidence" value="ECO:0007669"/>
    <property type="project" value="UniProtKB-KW"/>
</dbReference>
<evidence type="ECO:0000256" key="4">
    <source>
        <dbReference type="ARBA" id="ARBA00022771"/>
    </source>
</evidence>
<dbReference type="PANTHER" id="PTHR40626:SF7">
    <property type="entry name" value="TRANSCRIPTION FACTOR, PUTATIVE (AFU_ORTHOLOGUE AFUA_1G04110)-RELATED"/>
    <property type="match status" value="1"/>
</dbReference>
<comment type="caution">
    <text evidence="9">The sequence shown here is derived from an EMBL/GenBank/DDBJ whole genome shotgun (WGS) entry which is preliminary data.</text>
</comment>
<protein>
    <recommendedName>
        <fullName evidence="8">Xylanolytic transcriptional activator regulatory domain-containing protein</fullName>
    </recommendedName>
</protein>
<keyword evidence="6" id="KW-0539">Nucleus</keyword>
<evidence type="ECO:0000256" key="1">
    <source>
        <dbReference type="ARBA" id="ARBA00004123"/>
    </source>
</evidence>
<dbReference type="GO" id="GO:0000981">
    <property type="term" value="F:DNA-binding transcription factor activity, RNA polymerase II-specific"/>
    <property type="evidence" value="ECO:0007669"/>
    <property type="project" value="InterPro"/>
</dbReference>
<comment type="subcellular location">
    <subcellularLocation>
        <location evidence="1">Nucleus</location>
    </subcellularLocation>
</comment>
<proteinExistence type="predicted"/>
<name>A0AAN7TA88_9PEZI</name>
<dbReference type="EMBL" id="JAVRRL010000082">
    <property type="protein sequence ID" value="KAK5108573.1"/>
    <property type="molecule type" value="Genomic_DNA"/>
</dbReference>
<keyword evidence="4" id="KW-0863">Zinc-finger</keyword>
<evidence type="ECO:0000256" key="3">
    <source>
        <dbReference type="ARBA" id="ARBA00022737"/>
    </source>
</evidence>
<gene>
    <name evidence="9" type="ORF">LTR62_008149</name>
</gene>